<proteinExistence type="predicted"/>
<dbReference type="EMBL" id="SNXC01000013">
    <property type="protein sequence ID" value="TDO96718.1"/>
    <property type="molecule type" value="Genomic_DNA"/>
</dbReference>
<dbReference type="InterPro" id="IPR025295">
    <property type="entry name" value="eCIS_core_dom"/>
</dbReference>
<feature type="domain" description="eCIS core" evidence="1">
    <location>
        <begin position="34"/>
        <end position="100"/>
    </location>
</feature>
<organism evidence="2 3">
    <name type="scientific">Marinomonas balearica</name>
    <dbReference type="NCBI Taxonomy" id="491947"/>
    <lineage>
        <taxon>Bacteria</taxon>
        <taxon>Pseudomonadati</taxon>
        <taxon>Pseudomonadota</taxon>
        <taxon>Gammaproteobacteria</taxon>
        <taxon>Oceanospirillales</taxon>
        <taxon>Oceanospirillaceae</taxon>
        <taxon>Marinomonas</taxon>
    </lineage>
</organism>
<evidence type="ECO:0000259" key="1">
    <source>
        <dbReference type="Pfam" id="PF13699"/>
    </source>
</evidence>
<dbReference type="OrthoDB" id="292792at2"/>
<evidence type="ECO:0000313" key="2">
    <source>
        <dbReference type="EMBL" id="TDO96718.1"/>
    </source>
</evidence>
<dbReference type="Pfam" id="PF13699">
    <property type="entry name" value="eCIS_core"/>
    <property type="match status" value="1"/>
</dbReference>
<keyword evidence="3" id="KW-1185">Reference proteome</keyword>
<name>A0A4R6M5T4_9GAMM</name>
<sequence length="136" mass="15300">MKVMPQKRELHEYVLHNNAHPKFESHHSENHGVPLPYCLRIGMERLSGLPLSTVRVFYNASEPASVQAHAYAQGENIYLAPNQEHHLPHELGHIVQQMKGMVKPTKTVNGVAINDDPFLENHATELGERALLLGKC</sequence>
<evidence type="ECO:0000313" key="3">
    <source>
        <dbReference type="Proteomes" id="UP000294656"/>
    </source>
</evidence>
<reference evidence="2 3" key="1">
    <citation type="submission" date="2019-03" db="EMBL/GenBank/DDBJ databases">
        <title>Genomic Encyclopedia of Type Strains, Phase III (KMG-III): the genomes of soil and plant-associated and newly described type strains.</title>
        <authorList>
            <person name="Whitman W."/>
        </authorList>
    </citation>
    <scope>NUCLEOTIDE SEQUENCE [LARGE SCALE GENOMIC DNA]</scope>
    <source>
        <strain evidence="2 3">CECT 7378</strain>
    </source>
</reference>
<dbReference type="RefSeq" id="WP_133504226.1">
    <property type="nucleotide sequence ID" value="NZ_SNXC01000013.1"/>
</dbReference>
<dbReference type="Proteomes" id="UP000294656">
    <property type="component" value="Unassembled WGS sequence"/>
</dbReference>
<accession>A0A4R6M5T4</accession>
<comment type="caution">
    <text evidence="2">The sequence shown here is derived from an EMBL/GenBank/DDBJ whole genome shotgun (WGS) entry which is preliminary data.</text>
</comment>
<dbReference type="AlphaFoldDB" id="A0A4R6M5T4"/>
<protein>
    <submittedName>
        <fullName evidence="2">Uncharacterized protein DUF4157</fullName>
    </submittedName>
</protein>
<gene>
    <name evidence="2" type="ORF">DFP79_2483</name>
</gene>